<dbReference type="InterPro" id="IPR038584">
    <property type="entry name" value="Ribosomal_bL33_sf"/>
</dbReference>
<dbReference type="PANTHER" id="PTHR47037:SF1">
    <property type="entry name" value="LARGE RIBOSOMAL SUBUNIT PROTEIN BL33M"/>
    <property type="match status" value="1"/>
</dbReference>
<dbReference type="PANTHER" id="PTHR47037">
    <property type="entry name" value="39S RIBOSOMAL PROTEIN L33, MITOCHONDRIAL"/>
    <property type="match status" value="1"/>
</dbReference>
<keyword evidence="4" id="KW-0496">Mitochondrion</keyword>
<dbReference type="Proteomes" id="UP000774326">
    <property type="component" value="Unassembled WGS sequence"/>
</dbReference>
<keyword evidence="5" id="KW-0687">Ribonucleoprotein</keyword>
<comment type="subcellular location">
    <subcellularLocation>
        <location evidence="1">Mitochondrion</location>
    </subcellularLocation>
</comment>
<dbReference type="EMBL" id="JAEUBG010004582">
    <property type="protein sequence ID" value="KAH3681112.1"/>
    <property type="molecule type" value="Genomic_DNA"/>
</dbReference>
<evidence type="ECO:0000313" key="8">
    <source>
        <dbReference type="Proteomes" id="UP000774326"/>
    </source>
</evidence>
<dbReference type="InterPro" id="IPR052008">
    <property type="entry name" value="Mitoribosomal_protein_bL33"/>
</dbReference>
<evidence type="ECO:0000256" key="6">
    <source>
        <dbReference type="ARBA" id="ARBA00035275"/>
    </source>
</evidence>
<evidence type="ECO:0000313" key="7">
    <source>
        <dbReference type="EMBL" id="KAH3681112.1"/>
    </source>
</evidence>
<dbReference type="GO" id="GO:0005840">
    <property type="term" value="C:ribosome"/>
    <property type="evidence" value="ECO:0007669"/>
    <property type="project" value="UniProtKB-KW"/>
</dbReference>
<evidence type="ECO:0000256" key="2">
    <source>
        <dbReference type="ARBA" id="ARBA00007596"/>
    </source>
</evidence>
<keyword evidence="8" id="KW-1185">Reference proteome</keyword>
<dbReference type="GO" id="GO:0006412">
    <property type="term" value="P:translation"/>
    <property type="evidence" value="ECO:0007669"/>
    <property type="project" value="InterPro"/>
</dbReference>
<protein>
    <recommendedName>
        <fullName evidence="6">Large ribosomal subunit protein bL33m</fullName>
    </recommendedName>
</protein>
<dbReference type="InterPro" id="IPR011332">
    <property type="entry name" value="Ribosomal_zn-bd"/>
</dbReference>
<evidence type="ECO:0000256" key="3">
    <source>
        <dbReference type="ARBA" id="ARBA00022980"/>
    </source>
</evidence>
<accession>A0A9P8PZM0</accession>
<evidence type="ECO:0000256" key="5">
    <source>
        <dbReference type="ARBA" id="ARBA00023274"/>
    </source>
</evidence>
<keyword evidence="3" id="KW-0689">Ribosomal protein</keyword>
<dbReference type="GO" id="GO:1990904">
    <property type="term" value="C:ribonucleoprotein complex"/>
    <property type="evidence" value="ECO:0007669"/>
    <property type="project" value="UniProtKB-KW"/>
</dbReference>
<dbReference type="Gene3D" id="2.20.28.120">
    <property type="entry name" value="Ribosomal protein L33"/>
    <property type="match status" value="1"/>
</dbReference>
<dbReference type="GO" id="GO:0005739">
    <property type="term" value="C:mitochondrion"/>
    <property type="evidence" value="ECO:0007669"/>
    <property type="project" value="UniProtKB-SubCell"/>
</dbReference>
<comment type="caution">
    <text evidence="7">The sequence shown here is derived from an EMBL/GenBank/DDBJ whole genome shotgun (WGS) entry which is preliminary data.</text>
</comment>
<organism evidence="7 8">
    <name type="scientific">Wickerhamomyces pijperi</name>
    <name type="common">Yeast</name>
    <name type="synonym">Pichia pijperi</name>
    <dbReference type="NCBI Taxonomy" id="599730"/>
    <lineage>
        <taxon>Eukaryota</taxon>
        <taxon>Fungi</taxon>
        <taxon>Dikarya</taxon>
        <taxon>Ascomycota</taxon>
        <taxon>Saccharomycotina</taxon>
        <taxon>Saccharomycetes</taxon>
        <taxon>Phaffomycetales</taxon>
        <taxon>Wickerhamomycetaceae</taxon>
        <taxon>Wickerhamomyces</taxon>
    </lineage>
</organism>
<name>A0A9P8PZM0_WICPI</name>
<dbReference type="SUPFAM" id="SSF57829">
    <property type="entry name" value="Zn-binding ribosomal proteins"/>
    <property type="match status" value="1"/>
</dbReference>
<proteinExistence type="inferred from homology"/>
<reference evidence="7" key="1">
    <citation type="journal article" date="2021" name="Open Biol.">
        <title>Shared evolutionary footprints suggest mitochondrial oxidative damage underlies multiple complex I losses in fungi.</title>
        <authorList>
            <person name="Schikora-Tamarit M.A."/>
            <person name="Marcet-Houben M."/>
            <person name="Nosek J."/>
            <person name="Gabaldon T."/>
        </authorList>
    </citation>
    <scope>NUCLEOTIDE SEQUENCE</scope>
    <source>
        <strain evidence="7">CBS2887</strain>
    </source>
</reference>
<dbReference type="AlphaFoldDB" id="A0A9P8PZM0"/>
<evidence type="ECO:0000256" key="1">
    <source>
        <dbReference type="ARBA" id="ARBA00004173"/>
    </source>
</evidence>
<evidence type="ECO:0000256" key="4">
    <source>
        <dbReference type="ARBA" id="ARBA00023128"/>
    </source>
</evidence>
<reference evidence="7" key="2">
    <citation type="submission" date="2021-01" db="EMBL/GenBank/DDBJ databases">
        <authorList>
            <person name="Schikora-Tamarit M.A."/>
        </authorList>
    </citation>
    <scope>NUCLEOTIDE SEQUENCE</scope>
    <source>
        <strain evidence="7">CBS2887</strain>
    </source>
</reference>
<gene>
    <name evidence="7" type="ORF">WICPIJ_007917</name>
</gene>
<dbReference type="OrthoDB" id="275534at2759"/>
<sequence length="73" mass="8122">MAAPKSKGKVIVTLISSVATGITKNIMVNRGAPLVNQIRYDPVVKRRVLFTEMKKRKVTEVKPLSFSRKPKGL</sequence>
<comment type="similarity">
    <text evidence="2">Belongs to the bacterial ribosomal protein bL33 family.</text>
</comment>